<sequence>MTFITMFMFLQQHSSLLTVLFVILFFYPLAALFVQHRKPSKLPPGTLGWLPYLGHTLSFLAPHLSTSRGHFLEHNIQRYGKIFRCHVFGHPTIVSCDADFNSFILQNDDRLLESSYPANIPGILGDLTLLVATGDLHKRLRGAMLNFFTTNTQSINFLRHIEDNVLRVMAPWANKKTLIFCQETRKFTFGVIAKQVLSLGPEDVEFIEILHNFETFMKGLVSLPINLPGTAYARAIHAQYRIKAITKSLLQQRKGRGEAKEDEGKMDFLDVLLAHNHLSEEEILSLVMDLLLGGYETTSVFIATVVRFLSDHPRALDELRREHERVRRAKGGDGDGRLEWDDYKKMNFTQDVIKEALRCGNVVKFVHRKAIKPIHFKGFEIPVGWKVLPIFSGVHLDPSQFSNPQEFNPWRWKEDVKMGEFGSGCKGFTPFAGGRRLCPGSEVAKLETAVFLHHLVLNFSWAPLIDTDRPMCFPFLDFKHGFPISIQPICPSSH</sequence>
<proteinExistence type="predicted"/>
<dbReference type="PRINTS" id="PR00465">
    <property type="entry name" value="EP450IV"/>
</dbReference>
<dbReference type="EMBL" id="QPKB01000002">
    <property type="protein sequence ID" value="RWR78066.1"/>
    <property type="molecule type" value="Genomic_DNA"/>
</dbReference>
<dbReference type="GO" id="GO:0005506">
    <property type="term" value="F:iron ion binding"/>
    <property type="evidence" value="ECO:0007669"/>
    <property type="project" value="InterPro"/>
</dbReference>
<evidence type="ECO:0000256" key="2">
    <source>
        <dbReference type="ARBA" id="ARBA00023004"/>
    </source>
</evidence>
<gene>
    <name evidence="4" type="ORF">CKAN_00657500</name>
</gene>
<dbReference type="GO" id="GO:0016705">
    <property type="term" value="F:oxidoreductase activity, acting on paired donors, with incorporation or reduction of molecular oxygen"/>
    <property type="evidence" value="ECO:0007669"/>
    <property type="project" value="InterPro"/>
</dbReference>
<evidence type="ECO:0000313" key="5">
    <source>
        <dbReference type="Proteomes" id="UP000283530"/>
    </source>
</evidence>
<dbReference type="PRINTS" id="PR00385">
    <property type="entry name" value="P450"/>
</dbReference>
<comment type="cofactor">
    <cofactor evidence="3">
        <name>heme</name>
        <dbReference type="ChEBI" id="CHEBI:30413"/>
    </cofactor>
</comment>
<accession>A0A3S4NJJ4</accession>
<dbReference type="GO" id="GO:0004497">
    <property type="term" value="F:monooxygenase activity"/>
    <property type="evidence" value="ECO:0007669"/>
    <property type="project" value="InterPro"/>
</dbReference>
<reference evidence="4 5" key="1">
    <citation type="journal article" date="2019" name="Nat. Plants">
        <title>Stout camphor tree genome fills gaps in understanding of flowering plant genome evolution.</title>
        <authorList>
            <person name="Chaw S.M."/>
            <person name="Liu Y.C."/>
            <person name="Wu Y.W."/>
            <person name="Wang H.Y."/>
            <person name="Lin C.I."/>
            <person name="Wu C.S."/>
            <person name="Ke H.M."/>
            <person name="Chang L.Y."/>
            <person name="Hsu C.Y."/>
            <person name="Yang H.T."/>
            <person name="Sudianto E."/>
            <person name="Hsu M.H."/>
            <person name="Wu K.P."/>
            <person name="Wang L.N."/>
            <person name="Leebens-Mack J.H."/>
            <person name="Tsai I.J."/>
        </authorList>
    </citation>
    <scope>NUCLEOTIDE SEQUENCE [LARGE SCALE GENOMIC DNA]</scope>
    <source>
        <strain evidence="5">cv. Chaw 1501</strain>
        <tissue evidence="4">Young leaves</tissue>
    </source>
</reference>
<dbReference type="InterPro" id="IPR036396">
    <property type="entry name" value="Cyt_P450_sf"/>
</dbReference>
<dbReference type="Gene3D" id="1.10.630.10">
    <property type="entry name" value="Cytochrome P450"/>
    <property type="match status" value="1"/>
</dbReference>
<evidence type="ECO:0000256" key="3">
    <source>
        <dbReference type="PIRSR" id="PIRSR602403-1"/>
    </source>
</evidence>
<dbReference type="GO" id="GO:0016132">
    <property type="term" value="P:brassinosteroid biosynthetic process"/>
    <property type="evidence" value="ECO:0007669"/>
    <property type="project" value="TreeGrafter"/>
</dbReference>
<dbReference type="Proteomes" id="UP000283530">
    <property type="component" value="Unassembled WGS sequence"/>
</dbReference>
<keyword evidence="1 3" id="KW-0479">Metal-binding</keyword>
<dbReference type="InterPro" id="IPR001128">
    <property type="entry name" value="Cyt_P450"/>
</dbReference>
<protein>
    <submittedName>
        <fullName evidence="4">Cytochrome P450 724B1</fullName>
    </submittedName>
</protein>
<dbReference type="CDD" id="cd11043">
    <property type="entry name" value="CYP90-like"/>
    <property type="match status" value="1"/>
</dbReference>
<dbReference type="GO" id="GO:0010268">
    <property type="term" value="P:brassinosteroid homeostasis"/>
    <property type="evidence" value="ECO:0007669"/>
    <property type="project" value="TreeGrafter"/>
</dbReference>
<feature type="binding site" description="axial binding residue" evidence="3">
    <location>
        <position position="438"/>
    </location>
    <ligand>
        <name>heme</name>
        <dbReference type="ChEBI" id="CHEBI:30413"/>
    </ligand>
    <ligandPart>
        <name>Fe</name>
        <dbReference type="ChEBI" id="CHEBI:18248"/>
    </ligandPart>
</feature>
<comment type="caution">
    <text evidence="4">The sequence shown here is derived from an EMBL/GenBank/DDBJ whole genome shotgun (WGS) entry which is preliminary data.</text>
</comment>
<dbReference type="GO" id="GO:0016125">
    <property type="term" value="P:sterol metabolic process"/>
    <property type="evidence" value="ECO:0007669"/>
    <property type="project" value="TreeGrafter"/>
</dbReference>
<dbReference type="SUPFAM" id="SSF48264">
    <property type="entry name" value="Cytochrome P450"/>
    <property type="match status" value="1"/>
</dbReference>
<dbReference type="OrthoDB" id="3945418at2759"/>
<keyword evidence="5" id="KW-1185">Reference proteome</keyword>
<dbReference type="GO" id="GO:0020037">
    <property type="term" value="F:heme binding"/>
    <property type="evidence" value="ECO:0007669"/>
    <property type="project" value="InterPro"/>
</dbReference>
<dbReference type="PANTHER" id="PTHR24286">
    <property type="entry name" value="CYTOCHROME P450 26"/>
    <property type="match status" value="1"/>
</dbReference>
<dbReference type="PANTHER" id="PTHR24286:SF37">
    <property type="entry name" value="CYTOCHROME P450 724B1"/>
    <property type="match status" value="1"/>
</dbReference>
<keyword evidence="3" id="KW-0349">Heme</keyword>
<organism evidence="4 5">
    <name type="scientific">Cinnamomum micranthum f. kanehirae</name>
    <dbReference type="NCBI Taxonomy" id="337451"/>
    <lineage>
        <taxon>Eukaryota</taxon>
        <taxon>Viridiplantae</taxon>
        <taxon>Streptophyta</taxon>
        <taxon>Embryophyta</taxon>
        <taxon>Tracheophyta</taxon>
        <taxon>Spermatophyta</taxon>
        <taxon>Magnoliopsida</taxon>
        <taxon>Magnoliidae</taxon>
        <taxon>Laurales</taxon>
        <taxon>Lauraceae</taxon>
        <taxon>Cinnamomum</taxon>
    </lineage>
</organism>
<keyword evidence="2 3" id="KW-0408">Iron</keyword>
<dbReference type="InterPro" id="IPR002403">
    <property type="entry name" value="Cyt_P450_E_grp-IV"/>
</dbReference>
<dbReference type="AlphaFoldDB" id="A0A3S4NJJ4"/>
<evidence type="ECO:0000313" key="4">
    <source>
        <dbReference type="EMBL" id="RWR78066.1"/>
    </source>
</evidence>
<evidence type="ECO:0000256" key="1">
    <source>
        <dbReference type="ARBA" id="ARBA00022723"/>
    </source>
</evidence>
<dbReference type="STRING" id="337451.A0A3S4NJJ4"/>
<dbReference type="Pfam" id="PF00067">
    <property type="entry name" value="p450"/>
    <property type="match status" value="1"/>
</dbReference>
<name>A0A3S4NJJ4_9MAGN</name>